<sequence length="512" mass="56142">MTTTLWIMLAIVLFLVSISAFFSGSETALTAVSRARLMSFEKNGDQRAGIVQRLIEQKDRLIGALLIGNNLVNILASSLATTAFLQLFGEAGVVYATIAMTIIVVIFGEVLPKSAAIARPDGFSLAVARPVSMVVALFGPLTRIVNWIVRRVLAMFGVSLESDASLLTAHEELRGAVEVLHREGSLVNADRNRLGGLLDLHELEVSDVMIHRTGMRQVNADDGPAEIVRQILESPYTRLPVWRGHYDNIVGVVHAKDLLRALHEVDNDPARVDILKICAKPWFVPETTTLQDQLNAFLRRKSHFAIVVDEYGEVEGLITLEDILEEIVGNIADEHDIDMQGVKIEADGSVIVDGQVPIRDLNRALDWNLPDEEAVTIAGLVIHETQTIPEERQAFTFFHKRFTVLKREKNRIAKLRIRPANVLVPPKKLGGHASPAGASAPLPETDGDFDDYEEMFESEPGASLHQADRRPHPEGPEDSAGLPASDSEEPSERASDARGSPSAAGGDENRRD</sequence>
<dbReference type="PROSITE" id="PS51846">
    <property type="entry name" value="CNNM"/>
    <property type="match status" value="1"/>
</dbReference>
<evidence type="ECO:0000313" key="16">
    <source>
        <dbReference type="Proteomes" id="UP001155220"/>
    </source>
</evidence>
<evidence type="ECO:0000256" key="12">
    <source>
        <dbReference type="SAM" id="Phobius"/>
    </source>
</evidence>
<dbReference type="Pfam" id="PF00571">
    <property type="entry name" value="CBS"/>
    <property type="match status" value="2"/>
</dbReference>
<evidence type="ECO:0000256" key="4">
    <source>
        <dbReference type="ARBA" id="ARBA00022692"/>
    </source>
</evidence>
<feature type="domain" description="CBS" evidence="13">
    <location>
        <begin position="274"/>
        <end position="334"/>
    </location>
</feature>
<feature type="compositionally biased region" description="Basic and acidic residues" evidence="11">
    <location>
        <begin position="466"/>
        <end position="475"/>
    </location>
</feature>
<dbReference type="InterPro" id="IPR044751">
    <property type="entry name" value="Ion_transp-like_CBS"/>
</dbReference>
<dbReference type="SUPFAM" id="SSF56176">
    <property type="entry name" value="FAD-binding/transporter-associated domain-like"/>
    <property type="match status" value="1"/>
</dbReference>
<dbReference type="PANTHER" id="PTHR22777:SF32">
    <property type="entry name" value="UPF0053 INNER MEMBRANE PROTEIN YFJD"/>
    <property type="match status" value="1"/>
</dbReference>
<keyword evidence="3" id="KW-1003">Cell membrane</keyword>
<dbReference type="CDD" id="cd04590">
    <property type="entry name" value="CBS_pair_CorC_HlyC_assoc"/>
    <property type="match status" value="1"/>
</dbReference>
<accession>A0A9X2KFU6</accession>
<dbReference type="Gene3D" id="3.10.580.10">
    <property type="entry name" value="CBS-domain"/>
    <property type="match status" value="1"/>
</dbReference>
<evidence type="ECO:0000256" key="3">
    <source>
        <dbReference type="ARBA" id="ARBA00022475"/>
    </source>
</evidence>
<protein>
    <submittedName>
        <fullName evidence="15">HlyC/CorC family transporter</fullName>
    </submittedName>
</protein>
<evidence type="ECO:0000256" key="8">
    <source>
        <dbReference type="ARBA" id="ARBA00023136"/>
    </source>
</evidence>
<name>A0A9X2KFU6_9HYPH</name>
<evidence type="ECO:0000256" key="10">
    <source>
        <dbReference type="PROSITE-ProRule" id="PRU01193"/>
    </source>
</evidence>
<dbReference type="GO" id="GO:0050660">
    <property type="term" value="F:flavin adenine dinucleotide binding"/>
    <property type="evidence" value="ECO:0007669"/>
    <property type="project" value="InterPro"/>
</dbReference>
<dbReference type="InterPro" id="IPR002550">
    <property type="entry name" value="CNNM"/>
</dbReference>
<evidence type="ECO:0000259" key="13">
    <source>
        <dbReference type="PROSITE" id="PS51371"/>
    </source>
</evidence>
<evidence type="ECO:0000256" key="7">
    <source>
        <dbReference type="ARBA" id="ARBA00023122"/>
    </source>
</evidence>
<dbReference type="AlphaFoldDB" id="A0A9X2KFU6"/>
<feature type="domain" description="CNNM transmembrane" evidence="14">
    <location>
        <begin position="1"/>
        <end position="190"/>
    </location>
</feature>
<dbReference type="Pfam" id="PF03471">
    <property type="entry name" value="CorC_HlyC"/>
    <property type="match status" value="1"/>
</dbReference>
<dbReference type="Gene3D" id="3.30.465.10">
    <property type="match status" value="1"/>
</dbReference>
<evidence type="ECO:0000256" key="11">
    <source>
        <dbReference type="SAM" id="MobiDB-lite"/>
    </source>
</evidence>
<dbReference type="SMART" id="SM01091">
    <property type="entry name" value="CorC_HlyC"/>
    <property type="match status" value="1"/>
</dbReference>
<gene>
    <name evidence="15" type="ORF">MJ956_17220</name>
</gene>
<keyword evidence="4 10" id="KW-0812">Transmembrane</keyword>
<evidence type="ECO:0000256" key="5">
    <source>
        <dbReference type="ARBA" id="ARBA00022737"/>
    </source>
</evidence>
<dbReference type="InterPro" id="IPR005170">
    <property type="entry name" value="Transptr-assoc_dom"/>
</dbReference>
<dbReference type="InterPro" id="IPR000644">
    <property type="entry name" value="CBS_dom"/>
</dbReference>
<evidence type="ECO:0000256" key="9">
    <source>
        <dbReference type="PROSITE-ProRule" id="PRU00703"/>
    </source>
</evidence>
<evidence type="ECO:0000313" key="15">
    <source>
        <dbReference type="EMBL" id="MCP3056873.1"/>
    </source>
</evidence>
<dbReference type="SUPFAM" id="SSF54631">
    <property type="entry name" value="CBS-domain pair"/>
    <property type="match status" value="1"/>
</dbReference>
<dbReference type="InterPro" id="IPR046342">
    <property type="entry name" value="CBS_dom_sf"/>
</dbReference>
<dbReference type="PANTHER" id="PTHR22777">
    <property type="entry name" value="HEMOLYSIN-RELATED"/>
    <property type="match status" value="1"/>
</dbReference>
<proteinExistence type="inferred from homology"/>
<reference evidence="15" key="1">
    <citation type="submission" date="2022-03" db="EMBL/GenBank/DDBJ databases">
        <title>Aurantimonas Liuensis sp. Nov., isolated from the hadal seawater of the Mariana Trench.</title>
        <authorList>
            <person name="Liu R."/>
        </authorList>
    </citation>
    <scope>NUCLEOTIDE SEQUENCE</scope>
    <source>
        <strain evidence="15">LRZ36</strain>
    </source>
</reference>
<comment type="similarity">
    <text evidence="2">Belongs to the UPF0053 family. Hemolysin C subfamily.</text>
</comment>
<feature type="transmembrane region" description="Helical" evidence="12">
    <location>
        <begin position="123"/>
        <end position="141"/>
    </location>
</feature>
<feature type="compositionally biased region" description="Acidic residues" evidence="11">
    <location>
        <begin position="445"/>
        <end position="457"/>
    </location>
</feature>
<feature type="compositionally biased region" description="Low complexity" evidence="11">
    <location>
        <begin position="431"/>
        <end position="443"/>
    </location>
</feature>
<comment type="subcellular location">
    <subcellularLocation>
        <location evidence="1">Cell membrane</location>
        <topology evidence="1">Multi-pass membrane protein</topology>
    </subcellularLocation>
</comment>
<keyword evidence="6 10" id="KW-1133">Transmembrane helix</keyword>
<evidence type="ECO:0000259" key="14">
    <source>
        <dbReference type="PROSITE" id="PS51846"/>
    </source>
</evidence>
<dbReference type="InterPro" id="IPR016169">
    <property type="entry name" value="FAD-bd_PCMH_sub2"/>
</dbReference>
<dbReference type="GO" id="GO:0005886">
    <property type="term" value="C:plasma membrane"/>
    <property type="evidence" value="ECO:0007669"/>
    <property type="project" value="UniProtKB-SubCell"/>
</dbReference>
<feature type="transmembrane region" description="Helical" evidence="12">
    <location>
        <begin position="6"/>
        <end position="32"/>
    </location>
</feature>
<keyword evidence="5" id="KW-0677">Repeat</keyword>
<feature type="region of interest" description="Disordered" evidence="11">
    <location>
        <begin position="424"/>
        <end position="512"/>
    </location>
</feature>
<feature type="domain" description="CBS" evidence="13">
    <location>
        <begin position="209"/>
        <end position="270"/>
    </location>
</feature>
<keyword evidence="7 9" id="KW-0129">CBS domain</keyword>
<comment type="caution">
    <text evidence="15">The sequence shown here is derived from an EMBL/GenBank/DDBJ whole genome shotgun (WGS) entry which is preliminary data.</text>
</comment>
<feature type="transmembrane region" description="Helical" evidence="12">
    <location>
        <begin position="93"/>
        <end position="111"/>
    </location>
</feature>
<dbReference type="Proteomes" id="UP001155220">
    <property type="component" value="Unassembled WGS sequence"/>
</dbReference>
<evidence type="ECO:0000256" key="6">
    <source>
        <dbReference type="ARBA" id="ARBA00022989"/>
    </source>
</evidence>
<dbReference type="PROSITE" id="PS51371">
    <property type="entry name" value="CBS"/>
    <property type="match status" value="2"/>
</dbReference>
<evidence type="ECO:0000256" key="2">
    <source>
        <dbReference type="ARBA" id="ARBA00006446"/>
    </source>
</evidence>
<evidence type="ECO:0000256" key="1">
    <source>
        <dbReference type="ARBA" id="ARBA00004651"/>
    </source>
</evidence>
<dbReference type="Pfam" id="PF01595">
    <property type="entry name" value="CNNM"/>
    <property type="match status" value="1"/>
</dbReference>
<dbReference type="InterPro" id="IPR036318">
    <property type="entry name" value="FAD-bd_PCMH-like_sf"/>
</dbReference>
<dbReference type="EMBL" id="JALHBS010000109">
    <property type="protein sequence ID" value="MCP3056873.1"/>
    <property type="molecule type" value="Genomic_DNA"/>
</dbReference>
<dbReference type="SMART" id="SM00116">
    <property type="entry name" value="CBS"/>
    <property type="match status" value="2"/>
</dbReference>
<organism evidence="15 16">
    <name type="scientific">Aurantimonas marianensis</name>
    <dbReference type="NCBI Taxonomy" id="2920428"/>
    <lineage>
        <taxon>Bacteria</taxon>
        <taxon>Pseudomonadati</taxon>
        <taxon>Pseudomonadota</taxon>
        <taxon>Alphaproteobacteria</taxon>
        <taxon>Hyphomicrobiales</taxon>
        <taxon>Aurantimonadaceae</taxon>
        <taxon>Aurantimonas</taxon>
    </lineage>
</organism>
<keyword evidence="8 10" id="KW-0472">Membrane</keyword>
<feature type="transmembrane region" description="Helical" evidence="12">
    <location>
        <begin position="61"/>
        <end position="87"/>
    </location>
</feature>
<keyword evidence="16" id="KW-1185">Reference proteome</keyword>
<dbReference type="FunFam" id="3.10.580.10:FF:000002">
    <property type="entry name" value="Magnesium/cobalt efflux protein CorC"/>
    <property type="match status" value="1"/>
</dbReference>